<dbReference type="EMBL" id="CP034346">
    <property type="protein sequence ID" value="AZS13392.1"/>
    <property type="molecule type" value="Genomic_DNA"/>
</dbReference>
<accession>A0A3Q9I9L0</accession>
<feature type="domain" description="Periplasmic binding protein" evidence="3">
    <location>
        <begin position="52"/>
        <end position="304"/>
    </location>
</feature>
<dbReference type="KEGG" id="plut:EI981_02145"/>
<dbReference type="InterPro" id="IPR028082">
    <property type="entry name" value="Peripla_BP_I"/>
</dbReference>
<dbReference type="GO" id="GO:0030246">
    <property type="term" value="F:carbohydrate binding"/>
    <property type="evidence" value="ECO:0007669"/>
    <property type="project" value="TreeGrafter"/>
</dbReference>
<gene>
    <name evidence="4" type="ORF">EI981_02145</name>
</gene>
<dbReference type="InterPro" id="IPR025997">
    <property type="entry name" value="SBP_2_dom"/>
</dbReference>
<comment type="similarity">
    <text evidence="2">Belongs to the bacterial solute-binding protein 2 family.</text>
</comment>
<evidence type="ECO:0000313" key="5">
    <source>
        <dbReference type="Proteomes" id="UP000270678"/>
    </source>
</evidence>
<reference evidence="5" key="1">
    <citation type="submission" date="2018-12" db="EMBL/GenBank/DDBJ databases">
        <title>Complete genome sequence of Paenibacillus sp. MBLB1234.</title>
        <authorList>
            <person name="Nam Y.-D."/>
            <person name="Kang J."/>
            <person name="Chung W.-H."/>
            <person name="Park Y.S."/>
        </authorList>
    </citation>
    <scope>NUCLEOTIDE SEQUENCE [LARGE SCALE GENOMIC DNA]</scope>
    <source>
        <strain evidence="5">MBLB1234</strain>
    </source>
</reference>
<sequence length="329" mass="36136">MSNRKWLLGLIALVVFFAYILSQFFFSTLKINDLVRQISSNKAEEASLKYVVLISQEQDNPFWREMEKGAKDEAGKQGIKLVYMGPIRSNPIEQIRLLEKSIALRPDAIMIQGMADPGYERLINQAVAQGIPVITVDADEPSSKRLAYIGTDNRAAGRQMGELVLKDHAGNGKIGVIIGSELADSQRLRLEGFRSVITSAADMEIVDVRSSNISHIGAAKQTRDMLTQYRDIRTIVGFSSLDAGGILEGVKAIGQEGVRIYGFDDLEITRQGIAREEIKASIVQQPQEIGAKSMALLSSLFQGDKLSGEYFIPTYILDQAQLQGGGISP</sequence>
<evidence type="ECO:0000256" key="2">
    <source>
        <dbReference type="ARBA" id="ARBA00007639"/>
    </source>
</evidence>
<dbReference type="InterPro" id="IPR050555">
    <property type="entry name" value="Bact_Solute-Bind_Prot2"/>
</dbReference>
<dbReference type="Proteomes" id="UP000270678">
    <property type="component" value="Chromosome"/>
</dbReference>
<dbReference type="RefSeq" id="WP_126995018.1">
    <property type="nucleotide sequence ID" value="NZ_CP034346.1"/>
</dbReference>
<comment type="subcellular location">
    <subcellularLocation>
        <location evidence="1">Cell envelope</location>
    </subcellularLocation>
</comment>
<evidence type="ECO:0000256" key="1">
    <source>
        <dbReference type="ARBA" id="ARBA00004196"/>
    </source>
</evidence>
<dbReference type="Gene3D" id="3.40.50.2300">
    <property type="match status" value="2"/>
</dbReference>
<dbReference type="OrthoDB" id="6196975at2"/>
<dbReference type="AlphaFoldDB" id="A0A3Q9I9L0"/>
<evidence type="ECO:0000259" key="3">
    <source>
        <dbReference type="Pfam" id="PF13407"/>
    </source>
</evidence>
<dbReference type="PANTHER" id="PTHR30036:SF7">
    <property type="entry name" value="ABC TRANSPORTER PERIPLASMIC-BINDING PROTEIN YPHF"/>
    <property type="match status" value="1"/>
</dbReference>
<keyword evidence="5" id="KW-1185">Reference proteome</keyword>
<dbReference type="Pfam" id="PF13407">
    <property type="entry name" value="Peripla_BP_4"/>
    <property type="match status" value="1"/>
</dbReference>
<dbReference type="SUPFAM" id="SSF53822">
    <property type="entry name" value="Periplasmic binding protein-like I"/>
    <property type="match status" value="1"/>
</dbReference>
<organism evidence="4 5">
    <name type="scientific">Paenibacillus lutimineralis</name>
    <dbReference type="NCBI Taxonomy" id="2707005"/>
    <lineage>
        <taxon>Bacteria</taxon>
        <taxon>Bacillati</taxon>
        <taxon>Bacillota</taxon>
        <taxon>Bacilli</taxon>
        <taxon>Bacillales</taxon>
        <taxon>Paenibacillaceae</taxon>
        <taxon>Paenibacillus</taxon>
    </lineage>
</organism>
<name>A0A3Q9I9L0_9BACL</name>
<protein>
    <submittedName>
        <fullName evidence="4">Sugar ABC transporter substrate-binding protein</fullName>
    </submittedName>
</protein>
<proteinExistence type="inferred from homology"/>
<dbReference type="GO" id="GO:0030288">
    <property type="term" value="C:outer membrane-bounded periplasmic space"/>
    <property type="evidence" value="ECO:0007669"/>
    <property type="project" value="TreeGrafter"/>
</dbReference>
<evidence type="ECO:0000313" key="4">
    <source>
        <dbReference type="EMBL" id="AZS13392.1"/>
    </source>
</evidence>
<dbReference type="PANTHER" id="PTHR30036">
    <property type="entry name" value="D-XYLOSE-BINDING PERIPLASMIC PROTEIN"/>
    <property type="match status" value="1"/>
</dbReference>